<evidence type="ECO:0008006" key="2">
    <source>
        <dbReference type="Google" id="ProtNLM"/>
    </source>
</evidence>
<protein>
    <recommendedName>
        <fullName evidence="2">Ribosomal protein L10</fullName>
    </recommendedName>
</protein>
<organism evidence="1">
    <name type="scientific">Blastocystis sp. subtype 1 (strain ATCC 50177 / NandII)</name>
    <dbReference type="NCBI Taxonomy" id="478820"/>
    <lineage>
        <taxon>Eukaryota</taxon>
        <taxon>Sar</taxon>
        <taxon>Stramenopiles</taxon>
        <taxon>Bigyra</taxon>
        <taxon>Opalozoa</taxon>
        <taxon>Opalinata</taxon>
        <taxon>Blastocystidae</taxon>
        <taxon>Blastocystis</taxon>
    </lineage>
</organism>
<sequence length="148" mass="17776">FSVILIDNIKKIRNLNYFLKINQNLLNYNYIFFCYNVNLKSLSSKVINNPNIKYYFLKKLKCIKYLNFFKAYLNNSIIIFCINDINSLNLFLQELNNNIIYCKINNSFYSLNNIQDYLNSKIDLVNYMDNNIIALFQNLQFLKDKLKN</sequence>
<keyword evidence="1" id="KW-0496">Mitochondrion</keyword>
<dbReference type="RefSeq" id="YP_002221389.1">
    <property type="nucleotide sequence ID" value="NC_011213.1"/>
</dbReference>
<evidence type="ECO:0000313" key="1">
    <source>
        <dbReference type="EMBL" id="ACH86070.1"/>
    </source>
</evidence>
<dbReference type="AlphaFoldDB" id="B5SQ79"/>
<reference evidence="1" key="1">
    <citation type="journal article" date="2008" name="Curr. Biol.">
        <title>Organelles in Blastocystis that blur the distinction between mitochondria and hydrogenosomes.</title>
        <authorList>
            <person name="Stechmann A."/>
            <person name="Hamblin K."/>
            <person name="Perez-Brocal V."/>
            <person name="Gaston D."/>
            <person name="Richmond G.S."/>
            <person name="van der Giezen M."/>
            <person name="Clark C.G."/>
            <person name="Roger A.J."/>
        </authorList>
    </citation>
    <scope>NUCLEOTIDE SEQUENCE</scope>
    <source>
        <strain evidence="1">NandII</strain>
    </source>
</reference>
<reference evidence="1" key="2">
    <citation type="journal article" date="2016" name="Genome Biol. Evol.">
        <title>Blastocystis mitochondrial genomes appear to show multiple independent gains and losses of start and stop codons.</title>
        <authorList>
            <person name="Jacob A.S."/>
            <person name="Andersen L.O."/>
            <person name="Pavinski Bitar P."/>
            <person name="Richards V.P."/>
            <person name="Shah S."/>
            <person name="Stanhope M.J."/>
            <person name="Stensvold C.R."/>
            <person name="Clark C.G."/>
        </authorList>
    </citation>
    <scope>NUCLEOTIDE SEQUENCE</scope>
    <source>
        <strain evidence="1">NandII</strain>
    </source>
</reference>
<dbReference type="GeneID" id="6904355"/>
<feature type="non-terminal residue" evidence="1">
    <location>
        <position position="1"/>
    </location>
</feature>
<dbReference type="EMBL" id="EF494740">
    <property type="protein sequence ID" value="ACH86070.1"/>
    <property type="molecule type" value="Genomic_DNA"/>
</dbReference>
<proteinExistence type="predicted"/>
<geneLocation type="mitochondrion" evidence="1"/>
<name>B5SQ79_BLAHN</name>
<accession>B5SQ79</accession>